<dbReference type="Pfam" id="PF00027">
    <property type="entry name" value="cNMP_binding"/>
    <property type="match status" value="1"/>
</dbReference>
<dbReference type="InterPro" id="IPR018490">
    <property type="entry name" value="cNMP-bd_dom_sf"/>
</dbReference>
<dbReference type="InterPro" id="IPR050503">
    <property type="entry name" value="cAMP-dep_PK_reg_su-like"/>
</dbReference>
<dbReference type="RefSeq" id="WP_047754075.1">
    <property type="nucleotide sequence ID" value="NZ_CAJUHA010000019.1"/>
</dbReference>
<accession>A0A0G2Z5T1</accession>
<feature type="domain" description="Cyclic nucleotide-binding" evidence="1">
    <location>
        <begin position="261"/>
        <end position="336"/>
    </location>
</feature>
<keyword evidence="3" id="KW-1185">Reference proteome</keyword>
<dbReference type="PANTHER" id="PTHR11635:SF152">
    <property type="entry name" value="CAMP-DEPENDENT PROTEIN KINASE TYPE I REGULATORY SUBUNIT-RELATED"/>
    <property type="match status" value="1"/>
</dbReference>
<dbReference type="Gene3D" id="2.60.120.10">
    <property type="entry name" value="Jelly Rolls"/>
    <property type="match status" value="2"/>
</dbReference>
<dbReference type="Gene3D" id="1.25.40.10">
    <property type="entry name" value="Tetratricopeptide repeat domain"/>
    <property type="match status" value="1"/>
</dbReference>
<dbReference type="PANTHER" id="PTHR11635">
    <property type="entry name" value="CAMP-DEPENDENT PROTEIN KINASE REGULATORY CHAIN"/>
    <property type="match status" value="1"/>
</dbReference>
<dbReference type="PATRIC" id="fig|1330330.3.peg.580"/>
<name>A0A0G2Z5T1_9BACT</name>
<reference evidence="2 3" key="1">
    <citation type="submission" date="2015-04" db="EMBL/GenBank/DDBJ databases">
        <title>Complete Genome Sequence of Kosmotoga pacifica SLHLJ1.</title>
        <authorList>
            <person name="Jiang L.J."/>
            <person name="Shao Z.Z."/>
            <person name="Jebbar M."/>
        </authorList>
    </citation>
    <scope>NUCLEOTIDE SEQUENCE [LARGE SCALE GENOMIC DNA]</scope>
    <source>
        <strain evidence="2 3">SLHLJ1</strain>
    </source>
</reference>
<evidence type="ECO:0000313" key="2">
    <source>
        <dbReference type="EMBL" id="AKI96940.1"/>
    </source>
</evidence>
<proteinExistence type="predicted"/>
<dbReference type="EMBL" id="CP011232">
    <property type="protein sequence ID" value="AKI96940.1"/>
    <property type="molecule type" value="Genomic_DNA"/>
</dbReference>
<dbReference type="KEGG" id="kpf:IX53_02885"/>
<dbReference type="PROSITE" id="PS50042">
    <property type="entry name" value="CNMP_BINDING_3"/>
    <property type="match status" value="2"/>
</dbReference>
<dbReference type="GO" id="GO:0005829">
    <property type="term" value="C:cytosol"/>
    <property type="evidence" value="ECO:0007669"/>
    <property type="project" value="TreeGrafter"/>
</dbReference>
<feature type="domain" description="Cyclic nucleotide-binding" evidence="1">
    <location>
        <begin position="1"/>
        <end position="28"/>
    </location>
</feature>
<dbReference type="InterPro" id="IPR011990">
    <property type="entry name" value="TPR-like_helical_dom_sf"/>
</dbReference>
<dbReference type="InterPro" id="IPR000595">
    <property type="entry name" value="cNMP-bd_dom"/>
</dbReference>
<dbReference type="GO" id="GO:0005952">
    <property type="term" value="C:cAMP-dependent protein kinase complex"/>
    <property type="evidence" value="ECO:0007669"/>
    <property type="project" value="InterPro"/>
</dbReference>
<evidence type="ECO:0000313" key="3">
    <source>
        <dbReference type="Proteomes" id="UP000035159"/>
    </source>
</evidence>
<dbReference type="STRING" id="1330330.IX53_02885"/>
<dbReference type="OrthoDB" id="40954at2"/>
<dbReference type="SUPFAM" id="SSF51206">
    <property type="entry name" value="cAMP-binding domain-like"/>
    <property type="match status" value="2"/>
</dbReference>
<dbReference type="AlphaFoldDB" id="A0A0G2Z5T1"/>
<dbReference type="Proteomes" id="UP000035159">
    <property type="component" value="Chromosome"/>
</dbReference>
<dbReference type="InterPro" id="IPR014710">
    <property type="entry name" value="RmlC-like_jellyroll"/>
</dbReference>
<protein>
    <recommendedName>
        <fullName evidence="1">Cyclic nucleotide-binding domain-containing protein</fullName>
    </recommendedName>
</protein>
<gene>
    <name evidence="2" type="ORF">IX53_02885</name>
</gene>
<organism evidence="2 3">
    <name type="scientific">Kosmotoga pacifica</name>
    <dbReference type="NCBI Taxonomy" id="1330330"/>
    <lineage>
        <taxon>Bacteria</taxon>
        <taxon>Thermotogati</taxon>
        <taxon>Thermotogota</taxon>
        <taxon>Thermotogae</taxon>
        <taxon>Kosmotogales</taxon>
        <taxon>Kosmotogaceae</taxon>
        <taxon>Kosmotoga</taxon>
    </lineage>
</organism>
<sequence length="362" mass="40764">MKEVKFNPDEKIARQGQEVSCAYIIQSGGAILKHNGSDRIFIAGDIIDPVSVVSGKSTGDVYSVGSTSLICGTVEEILEFIKKHPKLLQRALIKAVEELSYFDDELRDRLQSIEDITAVLVSKRQFLLSSYPPLLFGEKPLYRKAVKQLQKKDFEGAIQNLKCYLKQYQNSPLSRPVKLYLALGELNVSNYDNAAELLISLLNGSKDLVSNYVRKLFSAFELNETAFILTKGTPTYPEGFFEKVVNENSENIIKINDDMPLVEEGATINNIYFILEGNFWITKKHGNKFFKLIDMPPGSTFGELHILTNSKSDSTLMARTGSKVIVIDKKSFFKTVIFELPDAGVELLKHLLSYERELLNKD</sequence>
<dbReference type="CDD" id="cd00038">
    <property type="entry name" value="CAP_ED"/>
    <property type="match status" value="1"/>
</dbReference>
<evidence type="ECO:0000259" key="1">
    <source>
        <dbReference type="PROSITE" id="PS50042"/>
    </source>
</evidence>